<accession>A0A1L9UBV7</accession>
<keyword evidence="1" id="KW-0812">Transmembrane</keyword>
<name>A0A1L9UBV7_ASPBC</name>
<evidence type="ECO:0000256" key="1">
    <source>
        <dbReference type="SAM" id="Phobius"/>
    </source>
</evidence>
<reference evidence="3" key="1">
    <citation type="journal article" date="2017" name="Genome Biol.">
        <title>Comparative genomics reveals high biological diversity and specific adaptations in the industrially and medically important fungal genus Aspergillus.</title>
        <authorList>
            <person name="de Vries R.P."/>
            <person name="Riley R."/>
            <person name="Wiebenga A."/>
            <person name="Aguilar-Osorio G."/>
            <person name="Amillis S."/>
            <person name="Uchima C.A."/>
            <person name="Anderluh G."/>
            <person name="Asadollahi M."/>
            <person name="Askin M."/>
            <person name="Barry K."/>
            <person name="Battaglia E."/>
            <person name="Bayram O."/>
            <person name="Benocci T."/>
            <person name="Braus-Stromeyer S.A."/>
            <person name="Caldana C."/>
            <person name="Canovas D."/>
            <person name="Cerqueira G.C."/>
            <person name="Chen F."/>
            <person name="Chen W."/>
            <person name="Choi C."/>
            <person name="Clum A."/>
            <person name="Dos Santos R.A."/>
            <person name="Damasio A.R."/>
            <person name="Diallinas G."/>
            <person name="Emri T."/>
            <person name="Fekete E."/>
            <person name="Flipphi M."/>
            <person name="Freyberg S."/>
            <person name="Gallo A."/>
            <person name="Gournas C."/>
            <person name="Habgood R."/>
            <person name="Hainaut M."/>
            <person name="Harispe M.L."/>
            <person name="Henrissat B."/>
            <person name="Hilden K.S."/>
            <person name="Hope R."/>
            <person name="Hossain A."/>
            <person name="Karabika E."/>
            <person name="Karaffa L."/>
            <person name="Karanyi Z."/>
            <person name="Krasevec N."/>
            <person name="Kuo A."/>
            <person name="Kusch H."/>
            <person name="LaButti K."/>
            <person name="Lagendijk E.L."/>
            <person name="Lapidus A."/>
            <person name="Levasseur A."/>
            <person name="Lindquist E."/>
            <person name="Lipzen A."/>
            <person name="Logrieco A.F."/>
            <person name="MacCabe A."/>
            <person name="Maekelae M.R."/>
            <person name="Malavazi I."/>
            <person name="Melin P."/>
            <person name="Meyer V."/>
            <person name="Mielnichuk N."/>
            <person name="Miskei M."/>
            <person name="Molnar A.P."/>
            <person name="Mule G."/>
            <person name="Ngan C.Y."/>
            <person name="Orejas M."/>
            <person name="Orosz E."/>
            <person name="Ouedraogo J.P."/>
            <person name="Overkamp K.M."/>
            <person name="Park H.-S."/>
            <person name="Perrone G."/>
            <person name="Piumi F."/>
            <person name="Punt P.J."/>
            <person name="Ram A.F."/>
            <person name="Ramon A."/>
            <person name="Rauscher S."/>
            <person name="Record E."/>
            <person name="Riano-Pachon D.M."/>
            <person name="Robert V."/>
            <person name="Roehrig J."/>
            <person name="Ruller R."/>
            <person name="Salamov A."/>
            <person name="Salih N.S."/>
            <person name="Samson R.A."/>
            <person name="Sandor E."/>
            <person name="Sanguinetti M."/>
            <person name="Schuetze T."/>
            <person name="Sepcic K."/>
            <person name="Shelest E."/>
            <person name="Sherlock G."/>
            <person name="Sophianopoulou V."/>
            <person name="Squina F.M."/>
            <person name="Sun H."/>
            <person name="Susca A."/>
            <person name="Todd R.B."/>
            <person name="Tsang A."/>
            <person name="Unkles S.E."/>
            <person name="van de Wiele N."/>
            <person name="van Rossen-Uffink D."/>
            <person name="Oliveira J.V."/>
            <person name="Vesth T.C."/>
            <person name="Visser J."/>
            <person name="Yu J.-H."/>
            <person name="Zhou M."/>
            <person name="Andersen M.R."/>
            <person name="Archer D.B."/>
            <person name="Baker S.E."/>
            <person name="Benoit I."/>
            <person name="Brakhage A.A."/>
            <person name="Braus G.H."/>
            <person name="Fischer R."/>
            <person name="Frisvad J.C."/>
            <person name="Goldman G.H."/>
            <person name="Houbraken J."/>
            <person name="Oakley B."/>
            <person name="Pocsi I."/>
            <person name="Scazzocchio C."/>
            <person name="Seiboth B."/>
            <person name="vanKuyk P.A."/>
            <person name="Wortman J."/>
            <person name="Dyer P.S."/>
            <person name="Grigoriev I.V."/>
        </authorList>
    </citation>
    <scope>NUCLEOTIDE SEQUENCE [LARGE SCALE GENOMIC DNA]</scope>
    <source>
        <strain evidence="3">CBS 101740 / IMI 381727 / IBT 21946</strain>
    </source>
</reference>
<organism evidence="2 3">
    <name type="scientific">Aspergillus brasiliensis (strain CBS 101740 / IMI 381727 / IBT 21946)</name>
    <dbReference type="NCBI Taxonomy" id="767769"/>
    <lineage>
        <taxon>Eukaryota</taxon>
        <taxon>Fungi</taxon>
        <taxon>Dikarya</taxon>
        <taxon>Ascomycota</taxon>
        <taxon>Pezizomycotina</taxon>
        <taxon>Eurotiomycetes</taxon>
        <taxon>Eurotiomycetidae</taxon>
        <taxon>Eurotiales</taxon>
        <taxon>Aspergillaceae</taxon>
        <taxon>Aspergillus</taxon>
        <taxon>Aspergillus subgen. Circumdati</taxon>
    </lineage>
</organism>
<dbReference type="AlphaFoldDB" id="A0A1L9UBV7"/>
<keyword evidence="1" id="KW-0472">Membrane</keyword>
<dbReference type="VEuPathDB" id="FungiDB:ASPBRDRAFT_294044"/>
<keyword evidence="3" id="KW-1185">Reference proteome</keyword>
<dbReference type="GeneID" id="93575140"/>
<proteinExistence type="predicted"/>
<protein>
    <submittedName>
        <fullName evidence="2">Uncharacterized protein</fullName>
    </submittedName>
</protein>
<feature type="transmembrane region" description="Helical" evidence="1">
    <location>
        <begin position="21"/>
        <end position="39"/>
    </location>
</feature>
<evidence type="ECO:0000313" key="2">
    <source>
        <dbReference type="EMBL" id="OJJ69102.1"/>
    </source>
</evidence>
<dbReference type="Proteomes" id="UP000184499">
    <property type="component" value="Unassembled WGS sequence"/>
</dbReference>
<dbReference type="EMBL" id="KV878689">
    <property type="protein sequence ID" value="OJJ69102.1"/>
    <property type="molecule type" value="Genomic_DNA"/>
</dbReference>
<feature type="transmembrane region" description="Helical" evidence="1">
    <location>
        <begin position="45"/>
        <end position="62"/>
    </location>
</feature>
<dbReference type="RefSeq" id="XP_067476351.1">
    <property type="nucleotide sequence ID" value="XM_067622652.1"/>
</dbReference>
<evidence type="ECO:0000313" key="3">
    <source>
        <dbReference type="Proteomes" id="UP000184499"/>
    </source>
</evidence>
<keyword evidence="1" id="KW-1133">Transmembrane helix</keyword>
<sequence>MLFFSESKTASFGRCLHEPHRLLIILVCCIYAYMFYTFFPFLSFSLFPFYITFFLFFSFVLSDECGLWRWTKLDVGGIMMPRGKCTIWLLCND</sequence>
<gene>
    <name evidence="2" type="ORF">ASPBRDRAFT_294044</name>
</gene>